<evidence type="ECO:0000256" key="4">
    <source>
        <dbReference type="ARBA" id="ARBA00023125"/>
    </source>
</evidence>
<proteinExistence type="inferred from homology"/>
<dbReference type="PANTHER" id="PTHR47756">
    <property type="entry name" value="BLL6612 PROTEIN-RELATED"/>
    <property type="match status" value="1"/>
</dbReference>
<feature type="domain" description="RNA polymerase sigma-70 region 2" evidence="6">
    <location>
        <begin position="17"/>
        <end position="75"/>
    </location>
</feature>
<organism evidence="9 10">
    <name type="scientific">Nocardia pseudobrasiliensis</name>
    <dbReference type="NCBI Taxonomy" id="45979"/>
    <lineage>
        <taxon>Bacteria</taxon>
        <taxon>Bacillati</taxon>
        <taxon>Actinomycetota</taxon>
        <taxon>Actinomycetes</taxon>
        <taxon>Mycobacteriales</taxon>
        <taxon>Nocardiaceae</taxon>
        <taxon>Nocardia</taxon>
    </lineage>
</organism>
<name>A0A370HZI1_9NOCA</name>
<dbReference type="PANTHER" id="PTHR47756:SF2">
    <property type="entry name" value="BLL6612 PROTEIN"/>
    <property type="match status" value="1"/>
</dbReference>
<dbReference type="NCBIfam" id="TIGR02937">
    <property type="entry name" value="sigma70-ECF"/>
    <property type="match status" value="1"/>
</dbReference>
<dbReference type="GO" id="GO:0016987">
    <property type="term" value="F:sigma factor activity"/>
    <property type="evidence" value="ECO:0007669"/>
    <property type="project" value="UniProtKB-KW"/>
</dbReference>
<dbReference type="SUPFAM" id="SSF88659">
    <property type="entry name" value="Sigma3 and sigma4 domains of RNA polymerase sigma factors"/>
    <property type="match status" value="1"/>
</dbReference>
<dbReference type="EMBL" id="QQBC01000009">
    <property type="protein sequence ID" value="RDI63913.1"/>
    <property type="molecule type" value="Genomic_DNA"/>
</dbReference>
<dbReference type="InterPro" id="IPR013324">
    <property type="entry name" value="RNA_pol_sigma_r3/r4-like"/>
</dbReference>
<dbReference type="Pfam" id="PF20239">
    <property type="entry name" value="DUF6596"/>
    <property type="match status" value="1"/>
</dbReference>
<evidence type="ECO:0000259" key="6">
    <source>
        <dbReference type="Pfam" id="PF04542"/>
    </source>
</evidence>
<evidence type="ECO:0000256" key="3">
    <source>
        <dbReference type="ARBA" id="ARBA00023082"/>
    </source>
</evidence>
<dbReference type="Pfam" id="PF08281">
    <property type="entry name" value="Sigma70_r4_2"/>
    <property type="match status" value="1"/>
</dbReference>
<comment type="similarity">
    <text evidence="1">Belongs to the sigma-70 factor family. ECF subfamily.</text>
</comment>
<reference evidence="9 10" key="1">
    <citation type="submission" date="2018-07" db="EMBL/GenBank/DDBJ databases">
        <title>Genomic Encyclopedia of Type Strains, Phase IV (KMG-IV): sequencing the most valuable type-strain genomes for metagenomic binning, comparative biology and taxonomic classification.</title>
        <authorList>
            <person name="Goeker M."/>
        </authorList>
    </citation>
    <scope>NUCLEOTIDE SEQUENCE [LARGE SCALE GENOMIC DNA]</scope>
    <source>
        <strain evidence="9 10">DSM 44290</strain>
    </source>
</reference>
<evidence type="ECO:0000313" key="9">
    <source>
        <dbReference type="EMBL" id="RDI63913.1"/>
    </source>
</evidence>
<keyword evidence="2" id="KW-0805">Transcription regulation</keyword>
<keyword evidence="4" id="KW-0238">DNA-binding</keyword>
<keyword evidence="5" id="KW-0804">Transcription</keyword>
<feature type="domain" description="RNA polymerase sigma factor 70 region 4 type 2" evidence="7">
    <location>
        <begin position="116"/>
        <end position="164"/>
    </location>
</feature>
<evidence type="ECO:0000256" key="5">
    <source>
        <dbReference type="ARBA" id="ARBA00023163"/>
    </source>
</evidence>
<dbReference type="SUPFAM" id="SSF88946">
    <property type="entry name" value="Sigma2 domain of RNA polymerase sigma factors"/>
    <property type="match status" value="1"/>
</dbReference>
<dbReference type="InterPro" id="IPR007627">
    <property type="entry name" value="RNA_pol_sigma70_r2"/>
</dbReference>
<dbReference type="InterPro" id="IPR036388">
    <property type="entry name" value="WH-like_DNA-bd_sf"/>
</dbReference>
<dbReference type="InterPro" id="IPR014284">
    <property type="entry name" value="RNA_pol_sigma-70_dom"/>
</dbReference>
<accession>A0A370HZI1</accession>
<dbReference type="Gene3D" id="1.10.10.10">
    <property type="entry name" value="Winged helix-like DNA-binding domain superfamily/Winged helix DNA-binding domain"/>
    <property type="match status" value="1"/>
</dbReference>
<comment type="caution">
    <text evidence="9">The sequence shown here is derived from an EMBL/GenBank/DDBJ whole genome shotgun (WGS) entry which is preliminary data.</text>
</comment>
<evidence type="ECO:0000256" key="2">
    <source>
        <dbReference type="ARBA" id="ARBA00023015"/>
    </source>
</evidence>
<dbReference type="GO" id="GO:0006352">
    <property type="term" value="P:DNA-templated transcription initiation"/>
    <property type="evidence" value="ECO:0007669"/>
    <property type="project" value="InterPro"/>
</dbReference>
<dbReference type="GO" id="GO:0003677">
    <property type="term" value="F:DNA binding"/>
    <property type="evidence" value="ECO:0007669"/>
    <property type="project" value="UniProtKB-KW"/>
</dbReference>
<dbReference type="Pfam" id="PF04542">
    <property type="entry name" value="Sigma70_r2"/>
    <property type="match status" value="1"/>
</dbReference>
<dbReference type="InterPro" id="IPR046531">
    <property type="entry name" value="DUF6596"/>
</dbReference>
<dbReference type="RefSeq" id="WP_068003347.1">
    <property type="nucleotide sequence ID" value="NZ_QQBC01000009.1"/>
</dbReference>
<dbReference type="AlphaFoldDB" id="A0A370HZI1"/>
<dbReference type="STRING" id="1210086.GCA_001613105_05423"/>
<evidence type="ECO:0000256" key="1">
    <source>
        <dbReference type="ARBA" id="ARBA00010641"/>
    </source>
</evidence>
<evidence type="ECO:0000313" key="10">
    <source>
        <dbReference type="Proteomes" id="UP000254869"/>
    </source>
</evidence>
<sequence>MSAEHRAVEAAWRIEWPQLVAGLTRLAGDIDTAEELAQDALVAALEQWPREGIPANPGGWLMRVAKRRAVDRIRRDVTFARKLPLLGHDLLTEQHGGARDSEIDSGITDDLLRMVFTACHPALSRQAQVTLTLRMVGGLTAEEIARAYVVPKATVSQRIVRAKRVIRAEGLPYEVPGSDELAGRLTAVLEVIYLIFNEGYAATSGRDWVRVELCEDALRLSRILGGLLPGEPEVHGLCALLELQASRIRARSDEANRLVLLPDQDRTRWDRLLVRRGFAALGRAHARARERDVLPGTYALQAAIAAVHAMAATAEETDWRRIAGLYAQLAQRFPSPIVELNRAVAIAMVHGPAAGLELVDAVAATGTLDGYHPLHAVRADLLARLGRSAQARAAFARAAELTANDAERSLLRDRAEACAQE</sequence>
<protein>
    <submittedName>
        <fullName evidence="9">RNA polymerase ECF family sigma subunit</fullName>
    </submittedName>
</protein>
<evidence type="ECO:0000259" key="7">
    <source>
        <dbReference type="Pfam" id="PF08281"/>
    </source>
</evidence>
<evidence type="ECO:0000259" key="8">
    <source>
        <dbReference type="Pfam" id="PF20239"/>
    </source>
</evidence>
<dbReference type="Proteomes" id="UP000254869">
    <property type="component" value="Unassembled WGS sequence"/>
</dbReference>
<dbReference type="InterPro" id="IPR013249">
    <property type="entry name" value="RNA_pol_sigma70_r4_t2"/>
</dbReference>
<dbReference type="Gene3D" id="1.10.1740.10">
    <property type="match status" value="1"/>
</dbReference>
<keyword evidence="3" id="KW-0731">Sigma factor</keyword>
<dbReference type="InterPro" id="IPR013325">
    <property type="entry name" value="RNA_pol_sigma_r2"/>
</dbReference>
<feature type="domain" description="DUF6596" evidence="8">
    <location>
        <begin position="184"/>
        <end position="285"/>
    </location>
</feature>
<gene>
    <name evidence="9" type="ORF">DFR76_109253</name>
</gene>
<keyword evidence="10" id="KW-1185">Reference proteome</keyword>